<sequence>MDTPVTVAVHLATERLKLRPFQLSDANRVQELAGDVEIARTTLHVPHPYPDGGAEVWIALVKQAGSEGRQYTFAVTTLTDDVLIGSVGLGVQHEHARGELGYWIGHDYWGQGYGTEAAEAVLNFAFDTLRLNRVYAYAMTTNPGSIRIMEKVGMKFEGILRQHVMKWGKFIDVAAYGVVKSDQIRR</sequence>
<evidence type="ECO:0000256" key="3">
    <source>
        <dbReference type="ARBA" id="ARBA00038502"/>
    </source>
</evidence>
<dbReference type="KEGG" id="afx:JZ786_02220"/>
<dbReference type="InterPro" id="IPR000182">
    <property type="entry name" value="GNAT_dom"/>
</dbReference>
<organism evidence="5 6">
    <name type="scientific">Alicyclobacillus mengziensis</name>
    <dbReference type="NCBI Taxonomy" id="2931921"/>
    <lineage>
        <taxon>Bacteria</taxon>
        <taxon>Bacillati</taxon>
        <taxon>Bacillota</taxon>
        <taxon>Bacilli</taxon>
        <taxon>Bacillales</taxon>
        <taxon>Alicyclobacillaceae</taxon>
        <taxon>Alicyclobacillus</taxon>
    </lineage>
</organism>
<evidence type="ECO:0000259" key="4">
    <source>
        <dbReference type="PROSITE" id="PS51186"/>
    </source>
</evidence>
<evidence type="ECO:0000313" key="6">
    <source>
        <dbReference type="Proteomes" id="UP000663505"/>
    </source>
</evidence>
<keyword evidence="6" id="KW-1185">Reference proteome</keyword>
<dbReference type="SUPFAM" id="SSF55729">
    <property type="entry name" value="Acyl-CoA N-acyltransferases (Nat)"/>
    <property type="match status" value="1"/>
</dbReference>
<evidence type="ECO:0000256" key="1">
    <source>
        <dbReference type="ARBA" id="ARBA00022679"/>
    </source>
</evidence>
<dbReference type="RefSeq" id="WP_206657222.1">
    <property type="nucleotide sequence ID" value="NZ_CP071182.1"/>
</dbReference>
<name>A0A9X7W028_9BACL</name>
<dbReference type="Pfam" id="PF13302">
    <property type="entry name" value="Acetyltransf_3"/>
    <property type="match status" value="1"/>
</dbReference>
<protein>
    <submittedName>
        <fullName evidence="5">GNAT family N-acetyltransferase</fullName>
    </submittedName>
</protein>
<dbReference type="Proteomes" id="UP000663505">
    <property type="component" value="Chromosome"/>
</dbReference>
<dbReference type="GO" id="GO:0016747">
    <property type="term" value="F:acyltransferase activity, transferring groups other than amino-acyl groups"/>
    <property type="evidence" value="ECO:0007669"/>
    <property type="project" value="InterPro"/>
</dbReference>
<dbReference type="InterPro" id="IPR051531">
    <property type="entry name" value="N-acetyltransferase"/>
</dbReference>
<keyword evidence="1" id="KW-0808">Transferase</keyword>
<reference evidence="5 6" key="1">
    <citation type="submission" date="2021-02" db="EMBL/GenBank/DDBJ databases">
        <title>Alicyclobacillus curvatus sp. nov. and Alicyclobacillus mengziensis sp. nov., two acidophilic bacteria isolated from acid mine drainage.</title>
        <authorList>
            <person name="Huang Y."/>
        </authorList>
    </citation>
    <scope>NUCLEOTIDE SEQUENCE [LARGE SCALE GENOMIC DNA]</scope>
    <source>
        <strain evidence="5 6">S30H14</strain>
    </source>
</reference>
<dbReference type="PANTHER" id="PTHR43792">
    <property type="entry name" value="GNAT FAMILY, PUTATIVE (AFU_ORTHOLOGUE AFUA_3G00765)-RELATED-RELATED"/>
    <property type="match status" value="1"/>
</dbReference>
<feature type="domain" description="N-acetyltransferase" evidence="4">
    <location>
        <begin position="16"/>
        <end position="172"/>
    </location>
</feature>
<dbReference type="AlphaFoldDB" id="A0A9X7W028"/>
<proteinExistence type="inferred from homology"/>
<gene>
    <name evidence="5" type="ORF">JZ786_02220</name>
</gene>
<dbReference type="PANTHER" id="PTHR43792:SF8">
    <property type="entry name" value="[RIBOSOMAL PROTEIN US5]-ALANINE N-ACETYLTRANSFERASE"/>
    <property type="match status" value="1"/>
</dbReference>
<dbReference type="PROSITE" id="PS51186">
    <property type="entry name" value="GNAT"/>
    <property type="match status" value="1"/>
</dbReference>
<dbReference type="Gene3D" id="3.40.630.30">
    <property type="match status" value="1"/>
</dbReference>
<dbReference type="InterPro" id="IPR016181">
    <property type="entry name" value="Acyl_CoA_acyltransferase"/>
</dbReference>
<dbReference type="EMBL" id="CP071182">
    <property type="protein sequence ID" value="QSO47879.1"/>
    <property type="molecule type" value="Genomic_DNA"/>
</dbReference>
<evidence type="ECO:0000256" key="2">
    <source>
        <dbReference type="ARBA" id="ARBA00023315"/>
    </source>
</evidence>
<accession>A0A9X7W028</accession>
<comment type="similarity">
    <text evidence="3">Belongs to the acetyltransferase family. RimJ subfamily.</text>
</comment>
<evidence type="ECO:0000313" key="5">
    <source>
        <dbReference type="EMBL" id="QSO47879.1"/>
    </source>
</evidence>
<keyword evidence="2" id="KW-0012">Acyltransferase</keyword>